<dbReference type="SMART" id="SM00388">
    <property type="entry name" value="HisKA"/>
    <property type="match status" value="1"/>
</dbReference>
<dbReference type="PANTHER" id="PTHR43711">
    <property type="entry name" value="TWO-COMPONENT HISTIDINE KINASE"/>
    <property type="match status" value="1"/>
</dbReference>
<dbReference type="InterPro" id="IPR005467">
    <property type="entry name" value="His_kinase_dom"/>
</dbReference>
<feature type="transmembrane region" description="Helical" evidence="7">
    <location>
        <begin position="15"/>
        <end position="35"/>
    </location>
</feature>
<feature type="transmembrane region" description="Helical" evidence="7">
    <location>
        <begin position="208"/>
        <end position="230"/>
    </location>
</feature>
<dbReference type="Proteomes" id="UP000294814">
    <property type="component" value="Unassembled WGS sequence"/>
</dbReference>
<dbReference type="GO" id="GO:0000155">
    <property type="term" value="F:phosphorelay sensor kinase activity"/>
    <property type="evidence" value="ECO:0007669"/>
    <property type="project" value="InterPro"/>
</dbReference>
<dbReference type="Pfam" id="PF02518">
    <property type="entry name" value="HATPase_c"/>
    <property type="match status" value="1"/>
</dbReference>
<dbReference type="SMART" id="SM00387">
    <property type="entry name" value="HATPase_c"/>
    <property type="match status" value="1"/>
</dbReference>
<evidence type="ECO:0000256" key="1">
    <source>
        <dbReference type="ARBA" id="ARBA00000085"/>
    </source>
</evidence>
<protein>
    <recommendedName>
        <fullName evidence="2">histidine kinase</fullName>
        <ecNumber evidence="2">2.7.13.3</ecNumber>
    </recommendedName>
</protein>
<keyword evidence="7" id="KW-1133">Transmembrane helix</keyword>
<dbReference type="PRINTS" id="PR00344">
    <property type="entry name" value="BCTRLSENSOR"/>
</dbReference>
<keyword evidence="5" id="KW-0418">Kinase</keyword>
<keyword evidence="7" id="KW-0472">Membrane</keyword>
<evidence type="ECO:0000256" key="5">
    <source>
        <dbReference type="ARBA" id="ARBA00022777"/>
    </source>
</evidence>
<proteinExistence type="predicted"/>
<sequence>MPESKIIENFKLRNIFIPLIIVILSCSSLIIINYLTIKILSASRAYVNGESHYSKGQKDATRHLITYLYTKDPTQWELFNEELSVPKGDKIARIGLTNNGDIKTIKDGLRTGRNHEKDLDDMVWLFRHFHAVPFLAKAINEWRKADYLIDQLASIGNEAYEKINANTLKPDDKQKIFQRINIITDKLTINERNFSDALGEGTRLIKNYLLFTNIFFTLMIIGSVSLYYSVMVNRLRRSKQETDDKNRNLIIANKELDKFVYSASHDLRSPISSLKGLIEIVKLEDDLDQIRDYLDLMHQSLDKQDQFIREIIDYSRNKRKKITVASVSLNKVIDEIIAQHLYIKGTNEIAIKKELSVDEVYSDGLRLKIILNNLLSNAIKYTDESKEKKYISIKTYVKGEFYKIEIEDNGIGINNEYHVKIFEMFFVTNNNKKGSGLGLYLVKEAVENLNGNITVDSKMNIGSKFIVTIPKQYEAQL</sequence>
<dbReference type="PANTHER" id="PTHR43711:SF26">
    <property type="entry name" value="SENSOR HISTIDINE KINASE RCSC"/>
    <property type="match status" value="1"/>
</dbReference>
<dbReference type="PROSITE" id="PS51257">
    <property type="entry name" value="PROKAR_LIPOPROTEIN"/>
    <property type="match status" value="1"/>
</dbReference>
<dbReference type="PROSITE" id="PS50109">
    <property type="entry name" value="HIS_KIN"/>
    <property type="match status" value="1"/>
</dbReference>
<dbReference type="CDD" id="cd00082">
    <property type="entry name" value="HisKA"/>
    <property type="match status" value="1"/>
</dbReference>
<keyword evidence="3" id="KW-0597">Phosphoprotein</keyword>
<dbReference type="OrthoDB" id="9781208at2"/>
<name>A0A4R5FAZ5_9FLAO</name>
<evidence type="ECO:0000313" key="10">
    <source>
        <dbReference type="Proteomes" id="UP000294814"/>
    </source>
</evidence>
<evidence type="ECO:0000256" key="6">
    <source>
        <dbReference type="ARBA" id="ARBA00023012"/>
    </source>
</evidence>
<dbReference type="CDD" id="cd00075">
    <property type="entry name" value="HATPase"/>
    <property type="match status" value="1"/>
</dbReference>
<dbReference type="InterPro" id="IPR003661">
    <property type="entry name" value="HisK_dim/P_dom"/>
</dbReference>
<keyword evidence="7" id="KW-0812">Transmembrane</keyword>
<dbReference type="InterPro" id="IPR050736">
    <property type="entry name" value="Sensor_HK_Regulatory"/>
</dbReference>
<evidence type="ECO:0000256" key="2">
    <source>
        <dbReference type="ARBA" id="ARBA00012438"/>
    </source>
</evidence>
<evidence type="ECO:0000313" key="9">
    <source>
        <dbReference type="EMBL" id="TDE45459.1"/>
    </source>
</evidence>
<reference evidence="9 10" key="1">
    <citation type="submission" date="2019-03" db="EMBL/GenBank/DDBJ databases">
        <title>Novel species of Flavobacterium.</title>
        <authorList>
            <person name="Liu Q."/>
            <person name="Xin Y.-H."/>
        </authorList>
    </citation>
    <scope>NUCLEOTIDE SEQUENCE [LARGE SCALE GENOMIC DNA]</scope>
    <source>
        <strain evidence="9 10">LB3P52</strain>
    </source>
</reference>
<dbReference type="EMBL" id="SMLG01000003">
    <property type="protein sequence ID" value="TDE45459.1"/>
    <property type="molecule type" value="Genomic_DNA"/>
</dbReference>
<dbReference type="EC" id="2.7.13.3" evidence="2"/>
<dbReference type="SUPFAM" id="SSF47384">
    <property type="entry name" value="Homodimeric domain of signal transducing histidine kinase"/>
    <property type="match status" value="1"/>
</dbReference>
<dbReference type="Gene3D" id="1.10.287.130">
    <property type="match status" value="1"/>
</dbReference>
<comment type="catalytic activity">
    <reaction evidence="1">
        <text>ATP + protein L-histidine = ADP + protein N-phospho-L-histidine.</text>
        <dbReference type="EC" id="2.7.13.3"/>
    </reaction>
</comment>
<keyword evidence="10" id="KW-1185">Reference proteome</keyword>
<dbReference type="SUPFAM" id="SSF55874">
    <property type="entry name" value="ATPase domain of HSP90 chaperone/DNA topoisomerase II/histidine kinase"/>
    <property type="match status" value="1"/>
</dbReference>
<keyword evidence="6" id="KW-0902">Two-component regulatory system</keyword>
<dbReference type="InterPro" id="IPR003594">
    <property type="entry name" value="HATPase_dom"/>
</dbReference>
<dbReference type="Pfam" id="PF00512">
    <property type="entry name" value="HisKA"/>
    <property type="match status" value="1"/>
</dbReference>
<gene>
    <name evidence="9" type="ORF">E0I26_05765</name>
</gene>
<dbReference type="AlphaFoldDB" id="A0A4R5FAZ5"/>
<organism evidence="9 10">
    <name type="scientific">Flavobacterium rhamnosiphilum</name>
    <dbReference type="NCBI Taxonomy" id="2541724"/>
    <lineage>
        <taxon>Bacteria</taxon>
        <taxon>Pseudomonadati</taxon>
        <taxon>Bacteroidota</taxon>
        <taxon>Flavobacteriia</taxon>
        <taxon>Flavobacteriales</taxon>
        <taxon>Flavobacteriaceae</taxon>
        <taxon>Flavobacterium</taxon>
    </lineage>
</organism>
<evidence type="ECO:0000256" key="7">
    <source>
        <dbReference type="SAM" id="Phobius"/>
    </source>
</evidence>
<feature type="domain" description="Histidine kinase" evidence="8">
    <location>
        <begin position="262"/>
        <end position="473"/>
    </location>
</feature>
<evidence type="ECO:0000259" key="8">
    <source>
        <dbReference type="PROSITE" id="PS50109"/>
    </source>
</evidence>
<evidence type="ECO:0000256" key="4">
    <source>
        <dbReference type="ARBA" id="ARBA00022679"/>
    </source>
</evidence>
<dbReference type="InterPro" id="IPR004358">
    <property type="entry name" value="Sig_transdc_His_kin-like_C"/>
</dbReference>
<dbReference type="Gene3D" id="3.30.565.10">
    <property type="entry name" value="Histidine kinase-like ATPase, C-terminal domain"/>
    <property type="match status" value="1"/>
</dbReference>
<accession>A0A4R5FAZ5</accession>
<dbReference type="InterPro" id="IPR036097">
    <property type="entry name" value="HisK_dim/P_sf"/>
</dbReference>
<evidence type="ECO:0000256" key="3">
    <source>
        <dbReference type="ARBA" id="ARBA00022553"/>
    </source>
</evidence>
<keyword evidence="4" id="KW-0808">Transferase</keyword>
<comment type="caution">
    <text evidence="9">The sequence shown here is derived from an EMBL/GenBank/DDBJ whole genome shotgun (WGS) entry which is preliminary data.</text>
</comment>
<dbReference type="InterPro" id="IPR036890">
    <property type="entry name" value="HATPase_C_sf"/>
</dbReference>